<comment type="caution">
    <text evidence="1">The sequence shown here is derived from an EMBL/GenBank/DDBJ whole genome shotgun (WGS) entry which is preliminary data.</text>
</comment>
<dbReference type="Proteomes" id="UP001500979">
    <property type="component" value="Unassembled WGS sequence"/>
</dbReference>
<dbReference type="PIRSF" id="PIRSF020680">
    <property type="entry name" value="PhnH"/>
    <property type="match status" value="1"/>
</dbReference>
<dbReference type="InterPro" id="IPR038058">
    <property type="entry name" value="PhnH-like_sp"/>
</dbReference>
<organism evidence="1 2">
    <name type="scientific">Saccharopolyspora taberi</name>
    <dbReference type="NCBI Taxonomy" id="60895"/>
    <lineage>
        <taxon>Bacteria</taxon>
        <taxon>Bacillati</taxon>
        <taxon>Actinomycetota</taxon>
        <taxon>Actinomycetes</taxon>
        <taxon>Pseudonocardiales</taxon>
        <taxon>Pseudonocardiaceae</taxon>
        <taxon>Saccharopolyspora</taxon>
    </lineage>
</organism>
<name>A0ABN3V4A8_9PSEU</name>
<gene>
    <name evidence="1" type="primary">phnH</name>
    <name evidence="1" type="ORF">GCM10010470_08710</name>
</gene>
<dbReference type="Pfam" id="PF05845">
    <property type="entry name" value="PhnH"/>
    <property type="match status" value="1"/>
</dbReference>
<evidence type="ECO:0000313" key="2">
    <source>
        <dbReference type="Proteomes" id="UP001500979"/>
    </source>
</evidence>
<reference evidence="1 2" key="1">
    <citation type="journal article" date="2019" name="Int. J. Syst. Evol. Microbiol.">
        <title>The Global Catalogue of Microorganisms (GCM) 10K type strain sequencing project: providing services to taxonomists for standard genome sequencing and annotation.</title>
        <authorList>
            <consortium name="The Broad Institute Genomics Platform"/>
            <consortium name="The Broad Institute Genome Sequencing Center for Infectious Disease"/>
            <person name="Wu L."/>
            <person name="Ma J."/>
        </authorList>
    </citation>
    <scope>NUCLEOTIDE SEQUENCE [LARGE SCALE GENOMIC DNA]</scope>
    <source>
        <strain evidence="1 2">JCM 9383</strain>
    </source>
</reference>
<evidence type="ECO:0000313" key="1">
    <source>
        <dbReference type="EMBL" id="GAA2777819.1"/>
    </source>
</evidence>
<keyword evidence="1" id="KW-0456">Lyase</keyword>
<dbReference type="InterPro" id="IPR008772">
    <property type="entry name" value="Phosphonate_metab_PhnH"/>
</dbReference>
<accession>A0ABN3V4A8</accession>
<dbReference type="NCBIfam" id="TIGR03292">
    <property type="entry name" value="PhnH_redo"/>
    <property type="match status" value="1"/>
</dbReference>
<dbReference type="GO" id="GO:0016829">
    <property type="term" value="F:lyase activity"/>
    <property type="evidence" value="ECO:0007669"/>
    <property type="project" value="UniProtKB-KW"/>
</dbReference>
<dbReference type="SUPFAM" id="SSF159709">
    <property type="entry name" value="PhnH-like"/>
    <property type="match status" value="1"/>
</dbReference>
<protein>
    <submittedName>
        <fullName evidence="1">Phosphonate C-P lyase system protein PhnH</fullName>
    </submittedName>
</protein>
<sequence length="180" mass="18640">MTAPLTAQQSQRVFRAVLDVLSRPGTVSRLPESTAPSALLPVLALADLETPVCVEGGEWADVVRTVTSAPSAGRGQARLAVVLEPLDELSGFRTGSSAAPEDGALVCLSVSELGEGAEYRLSGPGVPGERTLRITGLPPDFAAQRERLAGEFPAGIDLVLATKDGRITGLPRSTRVEGGV</sequence>
<proteinExistence type="predicted"/>
<dbReference type="EMBL" id="BAAAUX010000004">
    <property type="protein sequence ID" value="GAA2777819.1"/>
    <property type="molecule type" value="Genomic_DNA"/>
</dbReference>
<dbReference type="RefSeq" id="WP_344678065.1">
    <property type="nucleotide sequence ID" value="NZ_BAAAUX010000004.1"/>
</dbReference>
<dbReference type="Gene3D" id="3.40.50.11310">
    <property type="entry name" value="Bacterial phosphonate metabolism protein PhnH"/>
    <property type="match status" value="1"/>
</dbReference>
<keyword evidence="2" id="KW-1185">Reference proteome</keyword>